<evidence type="ECO:0000313" key="2">
    <source>
        <dbReference type="EMBL" id="MBJ8436800.1"/>
    </source>
</evidence>
<reference evidence="2 3" key="1">
    <citation type="submission" date="2020-11" db="EMBL/GenBank/DDBJ databases">
        <title>Enhanced detection system for hospital associated transmission using whole genome sequencing surveillance.</title>
        <authorList>
            <person name="Harrison L.H."/>
            <person name="Van Tyne D."/>
            <person name="Marsh J.W."/>
            <person name="Griffith M.P."/>
            <person name="Snyder D.J."/>
            <person name="Cooper V.S."/>
            <person name="Mustapha M."/>
        </authorList>
    </citation>
    <scope>NUCLEOTIDE SEQUENCE [LARGE SCALE GENOMIC DNA]</scope>
    <source>
        <strain evidence="2 3">ACIN00241</strain>
    </source>
</reference>
<accession>A0ABS1AFU1</accession>
<dbReference type="PROSITE" id="PS51194">
    <property type="entry name" value="HELICASE_CTER"/>
    <property type="match status" value="1"/>
</dbReference>
<dbReference type="Pfam" id="PF00271">
    <property type="entry name" value="Helicase_C"/>
    <property type="match status" value="1"/>
</dbReference>
<organism evidence="2 3">
    <name type="scientific">Acinetobacter lactucae</name>
    <dbReference type="NCBI Taxonomy" id="1785128"/>
    <lineage>
        <taxon>Bacteria</taxon>
        <taxon>Pseudomonadati</taxon>
        <taxon>Pseudomonadota</taxon>
        <taxon>Gammaproteobacteria</taxon>
        <taxon>Moraxellales</taxon>
        <taxon>Moraxellaceae</taxon>
        <taxon>Acinetobacter</taxon>
        <taxon>Acinetobacter calcoaceticus/baumannii complex</taxon>
    </lineage>
</organism>
<name>A0ABS1AFU1_9GAMM</name>
<protein>
    <recommendedName>
        <fullName evidence="1">Helicase C-terminal domain-containing protein</fullName>
    </recommendedName>
</protein>
<dbReference type="Gene3D" id="3.40.50.300">
    <property type="entry name" value="P-loop containing nucleotide triphosphate hydrolases"/>
    <property type="match status" value="2"/>
</dbReference>
<evidence type="ECO:0000313" key="3">
    <source>
        <dbReference type="Proteomes" id="UP000808699"/>
    </source>
</evidence>
<gene>
    <name evidence="2" type="ORF">I6M64_05610</name>
</gene>
<sequence length="1036" mass="117044">MTDFNNARMELVHYLKTQLIGPVGGKTERLQDAPHKRYLIGTLFPAAAQIDEVEEGSGESATEGALSNDFKPSSMAISFAVQSETVLKIEINAGQYKKKEQDTGWQRTPLEFTIDISPTNNYQHKLFNDDARLDVSVRPYVNGNVVTVALSNQVQSGERLDPGKCLYQCGLRVSVIQGAIKEYPSSDRFKLDDEQKELDLIYRKKVPWAVGHGVAVDWDIEGAKFPKAIWTESMPYHEVKDFSTDLDGKKYPELDTELLSITKIADIDGTAETELLEGYKKLVSAYQQWINELDFEQLDPRYSLAKQRVINRLRVAAKRMHDGINLLGNSSEAMLAFRLANKAMLMQMVHTGKEYAGKKKERNWGYKQPDYFSEVIRSNFKWRPFQLAFQLLVLESMIPDPVTNQMPNSHEDVDLLWFPTGGGKTEAYLAIAAWEMIYRRLTQGTKGGGTAVIKRYTLRLLTAQQFQRAGSLICALEMMRSEDKRLGDEKFTLGLWAGHESTPNDFKTAYSKFTTARQDHEPENYFQLQSCPWCGTEIMPQKYVDDNQAYGIRSEKNSKFEFFCPTKSCDFNHILPIQVIDEALYKAPPTMLIGTIDKFARLTWKENAAAFFGDKKYLPPSLIIQDELHLISGPLGTIAGIYEAGFDSIIEILGHKPKIIAATATIRAAQQQCKRIFGRNVNVFPPSGTDQADSFFSKEEMNKPGRLYVGVMPSGHTGQTALVQTGAATLQAPVALGFDNIILDSYWTLPIYHNSRRELGKTMTLARDDIPERIKVIGEDPRTLPAIEELSAGIHGSKIPEVLNKLGKSVPEAVDILPCTNMISVGVDIGRLGIMIVNGQPKATAEYIQASSRVGRDKKRPPGIVITLYSPTKPRDRSHYETFKSYHQALYRYVEPTSVTPWAKPALERALHAALITLVRVTGYLRSNENVKEFDSKSEEFVQIWNVLNHRIDKAMEGMPSNEQEEVKAYLKYLVDEWERRIDNEQLTHFETQKSGKQFKPLIQPFESGDQGEAWRTLSSMRNVDTETLLFVRGEL</sequence>
<dbReference type="EMBL" id="JADWNO010000002">
    <property type="protein sequence ID" value="MBJ8436800.1"/>
    <property type="molecule type" value="Genomic_DNA"/>
</dbReference>
<dbReference type="InterPro" id="IPR027417">
    <property type="entry name" value="P-loop_NTPase"/>
</dbReference>
<proteinExistence type="predicted"/>
<dbReference type="InterPro" id="IPR001650">
    <property type="entry name" value="Helicase_C-like"/>
</dbReference>
<keyword evidence="3" id="KW-1185">Reference proteome</keyword>
<comment type="caution">
    <text evidence="2">The sequence shown here is derived from an EMBL/GenBank/DDBJ whole genome shotgun (WGS) entry which is preliminary data.</text>
</comment>
<dbReference type="Proteomes" id="UP000808699">
    <property type="component" value="Unassembled WGS sequence"/>
</dbReference>
<evidence type="ECO:0000259" key="1">
    <source>
        <dbReference type="PROSITE" id="PS51194"/>
    </source>
</evidence>
<dbReference type="SUPFAM" id="SSF52540">
    <property type="entry name" value="P-loop containing nucleoside triphosphate hydrolases"/>
    <property type="match status" value="1"/>
</dbReference>
<feature type="domain" description="Helicase C-terminal" evidence="1">
    <location>
        <begin position="741"/>
        <end position="907"/>
    </location>
</feature>
<dbReference type="RefSeq" id="WP_200043013.1">
    <property type="nucleotide sequence ID" value="NZ_JADWNO010000002.1"/>
</dbReference>
<dbReference type="CDD" id="cd18785">
    <property type="entry name" value="SF2_C"/>
    <property type="match status" value="1"/>
</dbReference>